<dbReference type="RefSeq" id="WP_377137986.1">
    <property type="nucleotide sequence ID" value="NZ_JBHTIA010000003.1"/>
</dbReference>
<dbReference type="EMBL" id="JBHTIA010000003">
    <property type="protein sequence ID" value="MFD0763678.1"/>
    <property type="molecule type" value="Genomic_DNA"/>
</dbReference>
<evidence type="ECO:0000313" key="9">
    <source>
        <dbReference type="Proteomes" id="UP001597073"/>
    </source>
</evidence>
<evidence type="ECO:0000256" key="2">
    <source>
        <dbReference type="ARBA" id="ARBA00022723"/>
    </source>
</evidence>
<keyword evidence="5" id="KW-1015">Disulfide bond</keyword>
<dbReference type="InterPro" id="IPR014349">
    <property type="entry name" value="Rieske_Fe-S_prot"/>
</dbReference>
<keyword evidence="1" id="KW-0001">2Fe-2S</keyword>
<dbReference type="InterPro" id="IPR017941">
    <property type="entry name" value="Rieske_2Fe-2S"/>
</dbReference>
<organism evidence="8 9">
    <name type="scientific">Mucilaginibacter lutimaris</name>
    <dbReference type="NCBI Taxonomy" id="931629"/>
    <lineage>
        <taxon>Bacteria</taxon>
        <taxon>Pseudomonadati</taxon>
        <taxon>Bacteroidota</taxon>
        <taxon>Sphingobacteriia</taxon>
        <taxon>Sphingobacteriales</taxon>
        <taxon>Sphingobacteriaceae</taxon>
        <taxon>Mucilaginibacter</taxon>
    </lineage>
</organism>
<dbReference type="PROSITE" id="PS51257">
    <property type="entry name" value="PROKAR_LIPOPROTEIN"/>
    <property type="match status" value="1"/>
</dbReference>
<evidence type="ECO:0000256" key="5">
    <source>
        <dbReference type="ARBA" id="ARBA00023157"/>
    </source>
</evidence>
<accession>A0ABW2ZAE7</accession>
<evidence type="ECO:0000256" key="6">
    <source>
        <dbReference type="ARBA" id="ARBA00034078"/>
    </source>
</evidence>
<keyword evidence="3" id="KW-0408">Iron</keyword>
<gene>
    <name evidence="8" type="ORF">ACFQZI_02350</name>
</gene>
<evidence type="ECO:0000256" key="1">
    <source>
        <dbReference type="ARBA" id="ARBA00022714"/>
    </source>
</evidence>
<name>A0ABW2ZAE7_9SPHI</name>
<evidence type="ECO:0000259" key="7">
    <source>
        <dbReference type="PROSITE" id="PS51296"/>
    </source>
</evidence>
<evidence type="ECO:0000256" key="3">
    <source>
        <dbReference type="ARBA" id="ARBA00023004"/>
    </source>
</evidence>
<dbReference type="PROSITE" id="PS51296">
    <property type="entry name" value="RIESKE"/>
    <property type="match status" value="1"/>
</dbReference>
<dbReference type="PANTHER" id="PTHR10134">
    <property type="entry name" value="CYTOCHROME B-C1 COMPLEX SUBUNIT RIESKE, MITOCHONDRIAL"/>
    <property type="match status" value="1"/>
</dbReference>
<proteinExistence type="predicted"/>
<keyword evidence="9" id="KW-1185">Reference proteome</keyword>
<sequence>MERHEFLAKLGIGVAAVCTGCSIVGCGSKVTDPTPGNGDNNPPNSGNIFSVDLNSELQSVGSSKVSNGVIVVRLAAGSEASAFTAVQVACTHQGTNINYNNAQGIFICPNHGSEFNTSGAVVQGPAVTSLKKYTVNVVNNTLTVSA</sequence>
<evidence type="ECO:0000313" key="8">
    <source>
        <dbReference type="EMBL" id="MFD0763678.1"/>
    </source>
</evidence>
<dbReference type="SUPFAM" id="SSF50022">
    <property type="entry name" value="ISP domain"/>
    <property type="match status" value="1"/>
</dbReference>
<comment type="cofactor">
    <cofactor evidence="6">
        <name>[2Fe-2S] cluster</name>
        <dbReference type="ChEBI" id="CHEBI:190135"/>
    </cofactor>
</comment>
<keyword evidence="2" id="KW-0479">Metal-binding</keyword>
<protein>
    <submittedName>
        <fullName evidence="8">Ubiquinol-cytochrome c reductase iron-sulfur subunit</fullName>
    </submittedName>
</protein>
<dbReference type="Pfam" id="PF00355">
    <property type="entry name" value="Rieske"/>
    <property type="match status" value="1"/>
</dbReference>
<dbReference type="PRINTS" id="PR00162">
    <property type="entry name" value="RIESKE"/>
</dbReference>
<dbReference type="Gene3D" id="2.102.10.10">
    <property type="entry name" value="Rieske [2Fe-2S] iron-sulphur domain"/>
    <property type="match status" value="1"/>
</dbReference>
<dbReference type="InterPro" id="IPR005805">
    <property type="entry name" value="Rieske_Fe-S_prot_C"/>
</dbReference>
<dbReference type="Proteomes" id="UP001597073">
    <property type="component" value="Unassembled WGS sequence"/>
</dbReference>
<evidence type="ECO:0000256" key="4">
    <source>
        <dbReference type="ARBA" id="ARBA00023014"/>
    </source>
</evidence>
<keyword evidence="4" id="KW-0411">Iron-sulfur</keyword>
<reference evidence="9" key="1">
    <citation type="journal article" date="2019" name="Int. J. Syst. Evol. Microbiol.">
        <title>The Global Catalogue of Microorganisms (GCM) 10K type strain sequencing project: providing services to taxonomists for standard genome sequencing and annotation.</title>
        <authorList>
            <consortium name="The Broad Institute Genomics Platform"/>
            <consortium name="The Broad Institute Genome Sequencing Center for Infectious Disease"/>
            <person name="Wu L."/>
            <person name="Ma J."/>
        </authorList>
    </citation>
    <scope>NUCLEOTIDE SEQUENCE [LARGE SCALE GENOMIC DNA]</scope>
    <source>
        <strain evidence="9">CCUG 60742</strain>
    </source>
</reference>
<feature type="domain" description="Rieske" evidence="7">
    <location>
        <begin position="48"/>
        <end position="144"/>
    </location>
</feature>
<comment type="caution">
    <text evidence="8">The sequence shown here is derived from an EMBL/GenBank/DDBJ whole genome shotgun (WGS) entry which is preliminary data.</text>
</comment>
<dbReference type="InterPro" id="IPR036922">
    <property type="entry name" value="Rieske_2Fe-2S_sf"/>
</dbReference>